<reference evidence="1 2" key="1">
    <citation type="submission" date="2019-02" db="EMBL/GenBank/DDBJ databases">
        <title>Isolation and identification of novel species under the genus Muribaculum.</title>
        <authorList>
            <person name="Miyake S."/>
            <person name="Ding Y."/>
            <person name="Low A."/>
            <person name="Soh M."/>
            <person name="Seedorf H."/>
        </authorList>
    </citation>
    <scope>NUCLEOTIDE SEQUENCE [LARGE SCALE GENOMIC DNA]</scope>
    <source>
        <strain evidence="1 2">TLL-A4</strain>
    </source>
</reference>
<gene>
    <name evidence="1" type="ORF">E7746_09365</name>
</gene>
<name>A0A4P7VLE7_9BACT</name>
<dbReference type="OrthoDB" id="1094538at2"/>
<accession>A0A4P7VLE7</accession>
<sequence length="376" mass="44052">MKMKFNDQKKLYRQNALTQSDILYLPDSRGLDVTVVSGKCADIIRSIHGSMSRLAPMGDDERRSLWFEVKGKRWEWYRLSVSTYKNRHYLYITGDTYDHHVFCDKEDCNSRHCFYEDELAEIFSKIEKYVAGLVDNILSAPEQYNSYVEKYLSYYRREGLIKRSVLNSLIPDNSYDGIDIPRVINLYENQVEPTLFSEMTLRRYMHYWRIAYEAVYGKMSGDDVEVFRHSSKGHEAREYNLDSEDDFRRWKSDVSPYHGFDVVYARVHLYPTYTNGQWHFYVGTGSYWNLDDCFRAVIGLSDAGISVELGEVDHILGILKETDYVEITPYAYRYMQGDDIGSQMKLPYADEVGKVVIKEIVANTKWNKLEKVSPLA</sequence>
<dbReference type="AlphaFoldDB" id="A0A4P7VLE7"/>
<evidence type="ECO:0000313" key="1">
    <source>
        <dbReference type="EMBL" id="QCD36074.1"/>
    </source>
</evidence>
<keyword evidence="2" id="KW-1185">Reference proteome</keyword>
<protein>
    <submittedName>
        <fullName evidence="1">Uncharacterized protein</fullName>
    </submittedName>
</protein>
<dbReference type="Proteomes" id="UP000297031">
    <property type="component" value="Chromosome"/>
</dbReference>
<proteinExistence type="predicted"/>
<organism evidence="1 2">
    <name type="scientific">Muribaculum gordoncarteri</name>
    <dbReference type="NCBI Taxonomy" id="2530390"/>
    <lineage>
        <taxon>Bacteria</taxon>
        <taxon>Pseudomonadati</taxon>
        <taxon>Bacteroidota</taxon>
        <taxon>Bacteroidia</taxon>
        <taxon>Bacteroidales</taxon>
        <taxon>Muribaculaceae</taxon>
        <taxon>Muribaculum</taxon>
    </lineage>
</organism>
<dbReference type="KEGG" id="mgod:E7746_09365"/>
<evidence type="ECO:0000313" key="2">
    <source>
        <dbReference type="Proteomes" id="UP000297031"/>
    </source>
</evidence>
<dbReference type="EMBL" id="CP039393">
    <property type="protein sequence ID" value="QCD36074.1"/>
    <property type="molecule type" value="Genomic_DNA"/>
</dbReference>